<organism evidence="2 3">
    <name type="scientific">Chryseosolibacter histidini</name>
    <dbReference type="NCBI Taxonomy" id="2782349"/>
    <lineage>
        <taxon>Bacteria</taxon>
        <taxon>Pseudomonadati</taxon>
        <taxon>Bacteroidota</taxon>
        <taxon>Cytophagia</taxon>
        <taxon>Cytophagales</taxon>
        <taxon>Chryseotaleaceae</taxon>
        <taxon>Chryseosolibacter</taxon>
    </lineage>
</organism>
<dbReference type="AlphaFoldDB" id="A0AAP2DMB9"/>
<reference evidence="2 3" key="1">
    <citation type="submission" date="2021-05" db="EMBL/GenBank/DDBJ databases">
        <title>A Polyphasic approach of four new species of the genus Ohtaekwangia: Ohtaekwangia histidinii sp. nov., Ohtaekwangia cretensis sp. nov., Ohtaekwangia indiensis sp. nov., Ohtaekwangia reichenbachii sp. nov. from diverse environment.</title>
        <authorList>
            <person name="Octaviana S."/>
        </authorList>
    </citation>
    <scope>NUCLEOTIDE SEQUENCE [LARGE SCALE GENOMIC DNA]</scope>
    <source>
        <strain evidence="2 3">PWU4</strain>
    </source>
</reference>
<comment type="caution">
    <text evidence="2">The sequence shown here is derived from an EMBL/GenBank/DDBJ whole genome shotgun (WGS) entry which is preliminary data.</text>
</comment>
<sequence>MRTVITMLSLVATFFVQAQSLHNSSVISITAGSVLFVRDSLVNNGTIVNNGDMQIGGAWINKNQYDAGQGQITFNSSLPQVINHNDQSFSKLTISGGGEKIFQANITIENELNLSEGILVSANNASIIFNSGAAVTGGSDQAHIVGTVYHQGTGSKTFPLGNGTLYLPVTLTNIEGSSAEVGISGYELNGTTLRYTEPLNAVSRSRYWKIDLVSGSLATAKIILPLRDEDIVTNLEKAVVTQSDGVASPFRSLGKTSSPSNDFITSSGAVMLPFVAIGTVEDDGSIFVYNAVSPNSTDHLNSFLRIENIERFPSNKVRIFNRWGDKVFEMTGYDNQQHIFTGKKNIGGEEDLPEGTYYYEVDRNNGAALVNGYLSLKR</sequence>
<keyword evidence="1" id="KW-0732">Signal</keyword>
<protein>
    <submittedName>
        <fullName evidence="2">Gliding motility-associated C-terminal domain-containing protein</fullName>
    </submittedName>
</protein>
<keyword evidence="3" id="KW-1185">Reference proteome</keyword>
<gene>
    <name evidence="2" type="ORF">KK083_13505</name>
</gene>
<evidence type="ECO:0000313" key="3">
    <source>
        <dbReference type="Proteomes" id="UP001319200"/>
    </source>
</evidence>
<dbReference type="EMBL" id="JAHESF010000012">
    <property type="protein sequence ID" value="MBT1697903.1"/>
    <property type="molecule type" value="Genomic_DNA"/>
</dbReference>
<feature type="chain" id="PRO_5043012679" evidence="1">
    <location>
        <begin position="19"/>
        <end position="378"/>
    </location>
</feature>
<evidence type="ECO:0000256" key="1">
    <source>
        <dbReference type="SAM" id="SignalP"/>
    </source>
</evidence>
<name>A0AAP2DMB9_9BACT</name>
<evidence type="ECO:0000313" key="2">
    <source>
        <dbReference type="EMBL" id="MBT1697903.1"/>
    </source>
</evidence>
<feature type="signal peptide" evidence="1">
    <location>
        <begin position="1"/>
        <end position="18"/>
    </location>
</feature>
<dbReference type="RefSeq" id="WP_254163777.1">
    <property type="nucleotide sequence ID" value="NZ_JAHESF010000012.1"/>
</dbReference>
<proteinExistence type="predicted"/>
<accession>A0AAP2DMB9</accession>
<dbReference type="Pfam" id="PF13585">
    <property type="entry name" value="CHU_C"/>
    <property type="match status" value="1"/>
</dbReference>
<dbReference type="Proteomes" id="UP001319200">
    <property type="component" value="Unassembled WGS sequence"/>
</dbReference>